<dbReference type="RefSeq" id="WP_169050086.1">
    <property type="nucleotide sequence ID" value="NZ_JAVDRD010000007.1"/>
</dbReference>
<protein>
    <submittedName>
        <fullName evidence="1">Uncharacterized protein</fullName>
    </submittedName>
</protein>
<sequence length="108" mass="12659">MPRWNAAGLLEPTSLTDAAALRLVVRPVCRCGHSMTFDPHGLWWHFHKRGWDDRLPQIKSRFWCICCLAQWRRKVRPIRIEAINAPSAAVLLPMPPDHEWKRQSRALR</sequence>
<accession>A0ABU1MNK0</accession>
<keyword evidence="2" id="KW-1185">Reference proteome</keyword>
<name>A0ABU1MNK0_9SPHN</name>
<organism evidence="1 2">
    <name type="scientific">Novosphingobium capsulatum</name>
    <dbReference type="NCBI Taxonomy" id="13688"/>
    <lineage>
        <taxon>Bacteria</taxon>
        <taxon>Pseudomonadati</taxon>
        <taxon>Pseudomonadota</taxon>
        <taxon>Alphaproteobacteria</taxon>
        <taxon>Sphingomonadales</taxon>
        <taxon>Sphingomonadaceae</taxon>
        <taxon>Novosphingobium</taxon>
    </lineage>
</organism>
<reference evidence="1 2" key="1">
    <citation type="submission" date="2023-07" db="EMBL/GenBank/DDBJ databases">
        <title>Sorghum-associated microbial communities from plants grown in Nebraska, USA.</title>
        <authorList>
            <person name="Schachtman D."/>
        </authorList>
    </citation>
    <scope>NUCLEOTIDE SEQUENCE [LARGE SCALE GENOMIC DNA]</scope>
    <source>
        <strain evidence="1 2">DS1027</strain>
    </source>
</reference>
<dbReference type="Proteomes" id="UP001184150">
    <property type="component" value="Unassembled WGS sequence"/>
</dbReference>
<proteinExistence type="predicted"/>
<evidence type="ECO:0000313" key="1">
    <source>
        <dbReference type="EMBL" id="MDR6511901.1"/>
    </source>
</evidence>
<dbReference type="EMBL" id="JAVDRD010000007">
    <property type="protein sequence ID" value="MDR6511901.1"/>
    <property type="molecule type" value="Genomic_DNA"/>
</dbReference>
<comment type="caution">
    <text evidence="1">The sequence shown here is derived from an EMBL/GenBank/DDBJ whole genome shotgun (WGS) entry which is preliminary data.</text>
</comment>
<evidence type="ECO:0000313" key="2">
    <source>
        <dbReference type="Proteomes" id="UP001184150"/>
    </source>
</evidence>
<gene>
    <name evidence="1" type="ORF">J2792_002784</name>
</gene>